<name>A0ABV9UY13_9ACTN</name>
<reference evidence="4" key="1">
    <citation type="journal article" date="2019" name="Int. J. Syst. Evol. Microbiol.">
        <title>The Global Catalogue of Microorganisms (GCM) 10K type strain sequencing project: providing services to taxonomists for standard genome sequencing and annotation.</title>
        <authorList>
            <consortium name="The Broad Institute Genomics Platform"/>
            <consortium name="The Broad Institute Genome Sequencing Center for Infectious Disease"/>
            <person name="Wu L."/>
            <person name="Ma J."/>
        </authorList>
    </citation>
    <scope>NUCLEOTIDE SEQUENCE [LARGE SCALE GENOMIC DNA]</scope>
    <source>
        <strain evidence="4">CCM 7224</strain>
    </source>
</reference>
<protein>
    <submittedName>
        <fullName evidence="3">ATP-dependent endonuclease</fullName>
    </submittedName>
</protein>
<feature type="domain" description="Endonuclease GajA/Old nuclease/RecF-like AAA" evidence="1">
    <location>
        <begin position="257"/>
        <end position="356"/>
    </location>
</feature>
<feature type="domain" description="Endonuclease GajA/Old nuclease/RecF-like AAA" evidence="1">
    <location>
        <begin position="20"/>
        <end position="80"/>
    </location>
</feature>
<dbReference type="InterPro" id="IPR034139">
    <property type="entry name" value="TOPRIM_OLD"/>
</dbReference>
<dbReference type="PANTHER" id="PTHR43581">
    <property type="entry name" value="ATP/GTP PHOSPHATASE"/>
    <property type="match status" value="1"/>
</dbReference>
<dbReference type="PANTHER" id="PTHR43581:SF4">
    <property type="entry name" value="ATP_GTP PHOSPHATASE"/>
    <property type="match status" value="1"/>
</dbReference>
<dbReference type="InterPro" id="IPR051396">
    <property type="entry name" value="Bact_Antivir_Def_Nuclease"/>
</dbReference>
<dbReference type="GO" id="GO:0004519">
    <property type="term" value="F:endonuclease activity"/>
    <property type="evidence" value="ECO:0007669"/>
    <property type="project" value="UniProtKB-KW"/>
</dbReference>
<dbReference type="EMBL" id="JBHSIZ010000039">
    <property type="protein sequence ID" value="MFC4960724.1"/>
    <property type="molecule type" value="Genomic_DNA"/>
</dbReference>
<proteinExistence type="predicted"/>
<evidence type="ECO:0000259" key="1">
    <source>
        <dbReference type="Pfam" id="PF13175"/>
    </source>
</evidence>
<evidence type="ECO:0000313" key="3">
    <source>
        <dbReference type="EMBL" id="MFC4960724.1"/>
    </source>
</evidence>
<keyword evidence="4" id="KW-1185">Reference proteome</keyword>
<keyword evidence="3" id="KW-0540">Nuclease</keyword>
<sequence>MIPQDAARAAALAPGGNVRISRISIKNFRNLMDVDIPLGSANVVVGENRAGKSNLAHALRILFDPSLSSSDRQLRREDFSDSLAQGRKDWDPKKEGVEISISVEIVAFESDARVSAILADAIVDRDPIRARLTYKYAPRVMPGREDEPVYGWFIFRGDNEESLMPAEHRGYLHLAFLHALRDVESDVAGWRRSPLRQLLEAAAESATAAELDTIAQSVEGANGQVAQLDSVRQLSTSITELMSEMVGNSQAMQADLGVASTDPLRLIRTLRVFVDGDSKRPLSSASLGTLNVLYFALMELGLQQKLLKEIAHFILAIEEPEAHLHPHLQRLIFKRLLASADDDQTVFITTQSPHVVSTVGPRNLILLRDVEGSTVARAAVNADLSESDWDDIGRYIDATRAEIVFAKRVLLVEGYAEQVMVPALAEKSGINLDKHGISVCAIHGTHFLAYLKFCRALGIPCAVITDGDIQKDKLGNDRSAGAARAQRYMTTLGETGSPEESGIFVGESTFEYDLLLTSPGNLDAGISALLDIAVNPKTRKDIEGWNKSDPGYDAYLGMIKKVGGKGRYANSLVFRQLDVPLYVVNSINYLVQQ</sequence>
<dbReference type="InterPro" id="IPR027417">
    <property type="entry name" value="P-loop_NTPase"/>
</dbReference>
<accession>A0ABV9UY13</accession>
<dbReference type="CDD" id="cd01026">
    <property type="entry name" value="TOPRIM_OLD"/>
    <property type="match status" value="1"/>
</dbReference>
<dbReference type="SUPFAM" id="SSF52540">
    <property type="entry name" value="P-loop containing nucleoside triphosphate hydrolases"/>
    <property type="match status" value="1"/>
</dbReference>
<evidence type="ECO:0000313" key="4">
    <source>
        <dbReference type="Proteomes" id="UP001595834"/>
    </source>
</evidence>
<feature type="domain" description="OLD protein-like TOPRIM" evidence="2">
    <location>
        <begin position="405"/>
        <end position="468"/>
    </location>
</feature>
<dbReference type="InterPro" id="IPR041685">
    <property type="entry name" value="AAA_GajA/Old/RecF-like"/>
</dbReference>
<keyword evidence="3" id="KW-0255">Endonuclease</keyword>
<organism evidence="3 4">
    <name type="scientific">Streptomyces mauvecolor</name>
    <dbReference type="NCBI Taxonomy" id="58345"/>
    <lineage>
        <taxon>Bacteria</taxon>
        <taxon>Bacillati</taxon>
        <taxon>Actinomycetota</taxon>
        <taxon>Actinomycetes</taxon>
        <taxon>Kitasatosporales</taxon>
        <taxon>Streptomycetaceae</taxon>
        <taxon>Streptomyces</taxon>
    </lineage>
</organism>
<dbReference type="Gene3D" id="3.40.50.300">
    <property type="entry name" value="P-loop containing nucleotide triphosphate hydrolases"/>
    <property type="match status" value="1"/>
</dbReference>
<dbReference type="RefSeq" id="WP_344380616.1">
    <property type="nucleotide sequence ID" value="NZ_BAAASQ010000050.1"/>
</dbReference>
<dbReference type="Pfam" id="PF20469">
    <property type="entry name" value="OLD-like_TOPRIM"/>
    <property type="match status" value="1"/>
</dbReference>
<keyword evidence="3" id="KW-0378">Hydrolase</keyword>
<evidence type="ECO:0000259" key="2">
    <source>
        <dbReference type="Pfam" id="PF20469"/>
    </source>
</evidence>
<dbReference type="Proteomes" id="UP001595834">
    <property type="component" value="Unassembled WGS sequence"/>
</dbReference>
<gene>
    <name evidence="3" type="ORF">ACFPFX_30960</name>
</gene>
<comment type="caution">
    <text evidence="3">The sequence shown here is derived from an EMBL/GenBank/DDBJ whole genome shotgun (WGS) entry which is preliminary data.</text>
</comment>
<dbReference type="Pfam" id="PF13175">
    <property type="entry name" value="AAA_15"/>
    <property type="match status" value="2"/>
</dbReference>